<dbReference type="AlphaFoldDB" id="A0A1P8F9R7"/>
<dbReference type="Pfam" id="PF00329">
    <property type="entry name" value="Complex1_30kDa"/>
    <property type="match status" value="1"/>
</dbReference>
<dbReference type="Proteomes" id="UP000185934">
    <property type="component" value="Chromosome"/>
</dbReference>
<reference evidence="6" key="1">
    <citation type="submission" date="2016-11" db="EMBL/GenBank/DDBJ databases">
        <title>Dehalogenimonas formicexedens sp. nov., a chlorinated alkane respiring bacterium isolated from contaminated groundwater.</title>
        <authorList>
            <person name="Key T.A."/>
            <person name="Bowman K.S."/>
            <person name="Lee I."/>
            <person name="Chun J."/>
            <person name="Albuquerque L."/>
            <person name="da Costa M.S."/>
            <person name="Rainey F.A."/>
            <person name="Moe W.M."/>
        </authorList>
    </citation>
    <scope>NUCLEOTIDE SEQUENCE [LARGE SCALE GENOMIC DNA]</scope>
    <source>
        <strain evidence="6">NSZ-14</strain>
    </source>
</reference>
<dbReference type="SUPFAM" id="SSF143243">
    <property type="entry name" value="Nqo5-like"/>
    <property type="match status" value="1"/>
</dbReference>
<dbReference type="InterPro" id="IPR052197">
    <property type="entry name" value="ComplexI_49kDa-like"/>
</dbReference>
<dbReference type="InterPro" id="IPR001268">
    <property type="entry name" value="NADH_UbQ_OxRdtase_30kDa_su"/>
</dbReference>
<dbReference type="GO" id="GO:0048038">
    <property type="term" value="F:quinone binding"/>
    <property type="evidence" value="ECO:0007669"/>
    <property type="project" value="InterPro"/>
</dbReference>
<dbReference type="Gene3D" id="3.30.460.80">
    <property type="entry name" value="NADH:ubiquinone oxidoreductase, 30kDa subunit"/>
    <property type="match status" value="1"/>
</dbReference>
<dbReference type="OrthoDB" id="138442at2"/>
<dbReference type="KEGG" id="dfo:Dform_01862"/>
<dbReference type="InterPro" id="IPR029014">
    <property type="entry name" value="NiFe-Hase_large"/>
</dbReference>
<dbReference type="Pfam" id="PF00346">
    <property type="entry name" value="Complex1_49kDa"/>
    <property type="match status" value="1"/>
</dbReference>
<dbReference type="GO" id="GO:0008137">
    <property type="term" value="F:NADH dehydrogenase (ubiquinone) activity"/>
    <property type="evidence" value="ECO:0007669"/>
    <property type="project" value="InterPro"/>
</dbReference>
<sequence>MQNLTSLVEHHLYQKGFDSRSRRGSGGEIHLSISVVALVEAVSVLKTQKDVVLIGLWAAQDFSAEGFTLFYCFERRGAKDLFVLEVRLVGNRAISIAQEYPIASYFQREVTDGFGIEFSGAFDTRRLFLHEVYGDDFHPLLKSFDGRRQEPSKITPEREYRFKEISGEGVYEIPVGPVHAGIIEPGHFRFSVIGETIFNLEIRHFWKHRGIEKLAEGKPPDEVIKLAETVSGDESAANACGFAMAIENIAGVSIPRRAWQLRMIALELERIYSHLGDLAGMSVDVAYPVGAAPFFVLREEILRWNAGLTGSRFLKGFIVPGGCARDPAQDDLENLRRYTLSFSARFNEALDGVYDSAWVIDRFETTGIVKRELAAPLNLTGPTARAAGTAIDTRVDHPYGLYEEFKPEVETGESGDVLSRFQVKAGEIEESLRLIGDIIEKTASGAVMVECRPENGYALSLVEAARGQNLHWVCLKDGRIDRWKIRTSSFCNWLAIQHAVIGNIVPDFPLINKSLNLSYAGNDL</sequence>
<evidence type="ECO:0000313" key="5">
    <source>
        <dbReference type="EMBL" id="APV45180.1"/>
    </source>
</evidence>
<proteinExistence type="predicted"/>
<dbReference type="GO" id="GO:0051287">
    <property type="term" value="F:NAD binding"/>
    <property type="evidence" value="ECO:0007669"/>
    <property type="project" value="InterPro"/>
</dbReference>
<dbReference type="RefSeq" id="WP_076004757.1">
    <property type="nucleotide sequence ID" value="NZ_CP018258.1"/>
</dbReference>
<evidence type="ECO:0000256" key="1">
    <source>
        <dbReference type="ARBA" id="ARBA00023002"/>
    </source>
</evidence>
<keyword evidence="1" id="KW-0560">Oxidoreductase</keyword>
<dbReference type="SUPFAM" id="SSF56762">
    <property type="entry name" value="HydB/Nqo4-like"/>
    <property type="match status" value="1"/>
</dbReference>
<feature type="domain" description="NADH:ubiquinone oxidoreductase 30kDa subunit" evidence="3">
    <location>
        <begin position="37"/>
        <end position="149"/>
    </location>
</feature>
<dbReference type="PANTHER" id="PTHR43485">
    <property type="entry name" value="HYDROGENASE-4 COMPONENT G"/>
    <property type="match status" value="1"/>
</dbReference>
<evidence type="ECO:0000259" key="4">
    <source>
        <dbReference type="Pfam" id="PF00346"/>
    </source>
</evidence>
<keyword evidence="6" id="KW-1185">Reference proteome</keyword>
<dbReference type="GO" id="GO:0016651">
    <property type="term" value="F:oxidoreductase activity, acting on NAD(P)H"/>
    <property type="evidence" value="ECO:0007669"/>
    <property type="project" value="InterPro"/>
</dbReference>
<name>A0A1P8F9R7_9CHLR</name>
<protein>
    <submittedName>
        <fullName evidence="5">Ni,Fe-hydrogenase III large subunit</fullName>
    </submittedName>
</protein>
<dbReference type="STRING" id="1839801.Dform_01862"/>
<dbReference type="InterPro" id="IPR001135">
    <property type="entry name" value="NADH_Q_OxRdtase_suD"/>
</dbReference>
<feature type="domain" description="NADH-quinone oxidoreductase subunit D" evidence="4">
    <location>
        <begin position="295"/>
        <end position="450"/>
    </location>
</feature>
<dbReference type="InterPro" id="IPR037232">
    <property type="entry name" value="NADH_quin_OxRdtase_su_C/D-like"/>
</dbReference>
<dbReference type="Gene3D" id="1.10.645.10">
    <property type="entry name" value="Cytochrome-c3 Hydrogenase, chain B"/>
    <property type="match status" value="1"/>
</dbReference>
<dbReference type="PANTHER" id="PTHR43485:SF1">
    <property type="entry name" value="FORMATE HYDROGENLYASE SUBUNIT 5-RELATED"/>
    <property type="match status" value="1"/>
</dbReference>
<accession>A0A1P8F9R7</accession>
<organism evidence="5 6">
    <name type="scientific">Dehalogenimonas formicexedens</name>
    <dbReference type="NCBI Taxonomy" id="1839801"/>
    <lineage>
        <taxon>Bacteria</taxon>
        <taxon>Bacillati</taxon>
        <taxon>Chloroflexota</taxon>
        <taxon>Dehalococcoidia</taxon>
        <taxon>Dehalococcoidales</taxon>
        <taxon>Dehalococcoidaceae</taxon>
        <taxon>Dehalogenimonas</taxon>
    </lineage>
</organism>
<evidence type="ECO:0000313" key="6">
    <source>
        <dbReference type="Proteomes" id="UP000185934"/>
    </source>
</evidence>
<gene>
    <name evidence="5" type="ORF">Dform_01862</name>
</gene>
<evidence type="ECO:0000256" key="2">
    <source>
        <dbReference type="ARBA" id="ARBA00023027"/>
    </source>
</evidence>
<evidence type="ECO:0000259" key="3">
    <source>
        <dbReference type="Pfam" id="PF00329"/>
    </source>
</evidence>
<keyword evidence="2" id="KW-0520">NAD</keyword>
<dbReference type="EMBL" id="CP018258">
    <property type="protein sequence ID" value="APV45180.1"/>
    <property type="molecule type" value="Genomic_DNA"/>
</dbReference>